<accession>A0A133Q9C3</accession>
<dbReference type="AlphaFoldDB" id="A0A133Q9C3"/>
<name>A0A133Q9C3_9BACT</name>
<keyword evidence="2" id="KW-1185">Reference proteome</keyword>
<protein>
    <submittedName>
        <fullName evidence="1">Uncharacterized protein</fullName>
    </submittedName>
</protein>
<organism evidence="1 2">
    <name type="scientific">Prevotella corporis</name>
    <dbReference type="NCBI Taxonomy" id="28128"/>
    <lineage>
        <taxon>Bacteria</taxon>
        <taxon>Pseudomonadati</taxon>
        <taxon>Bacteroidota</taxon>
        <taxon>Bacteroidia</taxon>
        <taxon>Bacteroidales</taxon>
        <taxon>Prevotellaceae</taxon>
        <taxon>Prevotella</taxon>
    </lineage>
</organism>
<dbReference type="EMBL" id="LRQG01000092">
    <property type="protein sequence ID" value="KXA39475.1"/>
    <property type="molecule type" value="Genomic_DNA"/>
</dbReference>
<dbReference type="PATRIC" id="fig|28128.5.peg.1334"/>
<evidence type="ECO:0000313" key="1">
    <source>
        <dbReference type="EMBL" id="KXA39475.1"/>
    </source>
</evidence>
<evidence type="ECO:0000313" key="2">
    <source>
        <dbReference type="Proteomes" id="UP000070533"/>
    </source>
</evidence>
<gene>
    <name evidence="1" type="ORF">HMPREF3226_01310</name>
</gene>
<comment type="caution">
    <text evidence="1">The sequence shown here is derived from an EMBL/GenBank/DDBJ whole genome shotgun (WGS) entry which is preliminary data.</text>
</comment>
<dbReference type="Proteomes" id="UP000070533">
    <property type="component" value="Unassembled WGS sequence"/>
</dbReference>
<sequence length="41" mass="5138">MIFYIYNCLVLNNISKIRFRFQIPKFAFLKFKICLFFCYQC</sequence>
<reference evidence="2" key="1">
    <citation type="submission" date="2016-01" db="EMBL/GenBank/DDBJ databases">
        <authorList>
            <person name="Mitreva M."/>
            <person name="Pepin K.H."/>
            <person name="Mihindukulasuriya K.A."/>
            <person name="Fulton R."/>
            <person name="Fronick C."/>
            <person name="O'Laughlin M."/>
            <person name="Miner T."/>
            <person name="Herter B."/>
            <person name="Rosa B.A."/>
            <person name="Cordes M."/>
            <person name="Tomlinson C."/>
            <person name="Wollam A."/>
            <person name="Palsikar V.B."/>
            <person name="Mardis E.R."/>
            <person name="Wilson R.K."/>
        </authorList>
    </citation>
    <scope>NUCLEOTIDE SEQUENCE [LARGE SCALE GENOMIC DNA]</scope>
    <source>
        <strain evidence="2">MJR7716</strain>
    </source>
</reference>
<proteinExistence type="predicted"/>